<feature type="chain" id="PRO_5046787224" description="Lipoprotein" evidence="2">
    <location>
        <begin position="31"/>
        <end position="178"/>
    </location>
</feature>
<dbReference type="RefSeq" id="WP_309692249.1">
    <property type="nucleotide sequence ID" value="NZ_JAVIZQ010000001.1"/>
</dbReference>
<keyword evidence="2" id="KW-0732">Signal</keyword>
<evidence type="ECO:0000256" key="1">
    <source>
        <dbReference type="SAM" id="MobiDB-lite"/>
    </source>
</evidence>
<organism evidence="3 4">
    <name type="scientific">Microbacterium foliorum</name>
    <dbReference type="NCBI Taxonomy" id="104336"/>
    <lineage>
        <taxon>Bacteria</taxon>
        <taxon>Bacillati</taxon>
        <taxon>Actinomycetota</taxon>
        <taxon>Actinomycetes</taxon>
        <taxon>Micrococcales</taxon>
        <taxon>Microbacteriaceae</taxon>
        <taxon>Microbacterium</taxon>
    </lineage>
</organism>
<feature type="signal peptide" evidence="2">
    <location>
        <begin position="1"/>
        <end position="30"/>
    </location>
</feature>
<proteinExistence type="predicted"/>
<accession>A0ABU1HTE9</accession>
<dbReference type="EMBL" id="JAVIZQ010000001">
    <property type="protein sequence ID" value="MDR6143323.1"/>
    <property type="molecule type" value="Genomic_DNA"/>
</dbReference>
<evidence type="ECO:0008006" key="5">
    <source>
        <dbReference type="Google" id="ProtNLM"/>
    </source>
</evidence>
<dbReference type="Proteomes" id="UP001249291">
    <property type="component" value="Unassembled WGS sequence"/>
</dbReference>
<dbReference type="PROSITE" id="PS51257">
    <property type="entry name" value="PROKAR_LIPOPROTEIN"/>
    <property type="match status" value="1"/>
</dbReference>
<evidence type="ECO:0000313" key="4">
    <source>
        <dbReference type="Proteomes" id="UP001249291"/>
    </source>
</evidence>
<sequence>MTGIRGDRSRGARLLLVVATTMMLAGCATATTGPPGASPSASPSPTPTAACPQIEGVDLPPDCAPYDPDHAMAQNERYRDRVDLSEESRAAAEEPAAAVRTGLETLRTSGDLSVNAVEEVFAAAGLAGVQTLGDERAVAFGAAAPEGGCIFGEVSADTLTVEIGGVIMDGGCLPAVGH</sequence>
<evidence type="ECO:0000313" key="3">
    <source>
        <dbReference type="EMBL" id="MDR6143323.1"/>
    </source>
</evidence>
<comment type="caution">
    <text evidence="3">The sequence shown here is derived from an EMBL/GenBank/DDBJ whole genome shotgun (WGS) entry which is preliminary data.</text>
</comment>
<feature type="region of interest" description="Disordered" evidence="1">
    <location>
        <begin position="31"/>
        <end position="50"/>
    </location>
</feature>
<evidence type="ECO:0000256" key="2">
    <source>
        <dbReference type="SAM" id="SignalP"/>
    </source>
</evidence>
<keyword evidence="4" id="KW-1185">Reference proteome</keyword>
<reference evidence="3 4" key="1">
    <citation type="submission" date="2023-08" db="EMBL/GenBank/DDBJ databases">
        <title>Functional and genomic diversity of the sorghum phyllosphere microbiome.</title>
        <authorList>
            <person name="Shade A."/>
        </authorList>
    </citation>
    <scope>NUCLEOTIDE SEQUENCE [LARGE SCALE GENOMIC DNA]</scope>
    <source>
        <strain evidence="3 4">SORGH_AS_0445</strain>
    </source>
</reference>
<protein>
    <recommendedName>
        <fullName evidence="5">Lipoprotein</fullName>
    </recommendedName>
</protein>
<name>A0ABU1HTE9_9MICO</name>
<gene>
    <name evidence="3" type="ORF">QE375_002877</name>
</gene>